<dbReference type="AlphaFoldDB" id="Q7RQH3"/>
<proteinExistence type="predicted"/>
<protein>
    <submittedName>
        <fullName evidence="1">Uncharacterized protein</fullName>
    </submittedName>
</protein>
<keyword evidence="2" id="KW-1185">Reference proteome</keyword>
<gene>
    <name evidence="1" type="ORF">PY01125</name>
</gene>
<name>Q7RQH3_PLAYO</name>
<dbReference type="EMBL" id="AABL01000297">
    <property type="protein sequence ID" value="EAA20409.1"/>
    <property type="molecule type" value="Genomic_DNA"/>
</dbReference>
<dbReference type="Proteomes" id="UP000008553">
    <property type="component" value="Unassembled WGS sequence"/>
</dbReference>
<evidence type="ECO:0000313" key="2">
    <source>
        <dbReference type="Proteomes" id="UP000008553"/>
    </source>
</evidence>
<dbReference type="PaxDb" id="73239-Q7RQH3"/>
<evidence type="ECO:0000313" key="1">
    <source>
        <dbReference type="EMBL" id="EAA20409.1"/>
    </source>
</evidence>
<sequence length="284" mass="33569">MSQIFNSNGTIVCRNIPADINRIEITEIFNKRNNFFVLYKLKKMVRCWEMEYILGKKIVMYFLLTYVHITKNLLLELLLLLTRCFSFNTALNTALNTAFRTASSSSFSNTLLLPFLPTLYQSLKDSKAPEHDFKLSLSKSDELKYKAIKGIEIKLLHFIELNIGNHKRDTKSIEQLKHIYKNNEQLIITEEMRNEFINEINEYIPELSKKKREDNEKKKQDSEKKKDKSFILNLLTNVDEPRENEQDNKLKEELKNYLNLNCLCAYNFDENNKLDNYLIPTFPN</sequence>
<reference evidence="1 2" key="1">
    <citation type="journal article" date="2002" name="Nature">
        <title>Genome sequence and comparative analysis of the model rodent malaria parasite Plasmodium yoelii yoelii.</title>
        <authorList>
            <person name="Carlton J.M."/>
            <person name="Angiuoli S.V."/>
            <person name="Suh B.B."/>
            <person name="Kooij T.W."/>
            <person name="Pertea M."/>
            <person name="Silva J.C."/>
            <person name="Ermolaeva M.D."/>
            <person name="Allen J.E."/>
            <person name="Selengut J.D."/>
            <person name="Koo H.L."/>
            <person name="Peterson J.D."/>
            <person name="Pop M."/>
            <person name="Kosack D.S."/>
            <person name="Shumway M.F."/>
            <person name="Bidwell S.L."/>
            <person name="Shallom S.J."/>
            <person name="van Aken S.E."/>
            <person name="Riedmuller S.B."/>
            <person name="Feldblyum T.V."/>
            <person name="Cho J.K."/>
            <person name="Quackenbush J."/>
            <person name="Sedegah M."/>
            <person name="Shoaibi A."/>
            <person name="Cummings L.M."/>
            <person name="Florens L."/>
            <person name="Yates J.R."/>
            <person name="Raine J.D."/>
            <person name="Sinden R.E."/>
            <person name="Harris M.A."/>
            <person name="Cunningham D.A."/>
            <person name="Preiser P.R."/>
            <person name="Bergman L.W."/>
            <person name="Vaidya A.B."/>
            <person name="van Lin L.H."/>
            <person name="Janse C.J."/>
            <person name="Waters A.P."/>
            <person name="Smith H.O."/>
            <person name="White O.R."/>
            <person name="Salzberg S.L."/>
            <person name="Venter J.C."/>
            <person name="Fraser C.M."/>
            <person name="Hoffman S.L."/>
            <person name="Gardner M.J."/>
            <person name="Carucci D.J."/>
        </authorList>
    </citation>
    <scope>NUCLEOTIDE SEQUENCE [LARGE SCALE GENOMIC DNA]</scope>
    <source>
        <strain evidence="1 2">17XNL</strain>
    </source>
</reference>
<accession>Q7RQH3</accession>
<comment type="caution">
    <text evidence="1">The sequence shown here is derived from an EMBL/GenBank/DDBJ whole genome shotgun (WGS) entry which is preliminary data.</text>
</comment>
<dbReference type="InParanoid" id="Q7RQH3"/>
<organism evidence="1 2">
    <name type="scientific">Plasmodium yoelii yoelii</name>
    <dbReference type="NCBI Taxonomy" id="73239"/>
    <lineage>
        <taxon>Eukaryota</taxon>
        <taxon>Sar</taxon>
        <taxon>Alveolata</taxon>
        <taxon>Apicomplexa</taxon>
        <taxon>Aconoidasida</taxon>
        <taxon>Haemosporida</taxon>
        <taxon>Plasmodiidae</taxon>
        <taxon>Plasmodium</taxon>
        <taxon>Plasmodium (Vinckeia)</taxon>
    </lineage>
</organism>